<feature type="compositionally biased region" description="Basic residues" evidence="1">
    <location>
        <begin position="22"/>
        <end position="32"/>
    </location>
</feature>
<proteinExistence type="predicted"/>
<dbReference type="Proteomes" id="UP001341840">
    <property type="component" value="Unassembled WGS sequence"/>
</dbReference>
<gene>
    <name evidence="2" type="ORF">PIB30_079939</name>
</gene>
<dbReference type="EMBL" id="JASCZI010001149">
    <property type="protein sequence ID" value="MED6114405.1"/>
    <property type="molecule type" value="Genomic_DNA"/>
</dbReference>
<feature type="compositionally biased region" description="Polar residues" evidence="1">
    <location>
        <begin position="33"/>
        <end position="43"/>
    </location>
</feature>
<protein>
    <submittedName>
        <fullName evidence="2">Uncharacterized protein</fullName>
    </submittedName>
</protein>
<feature type="non-terminal residue" evidence="2">
    <location>
        <position position="1"/>
    </location>
</feature>
<comment type="caution">
    <text evidence="2">The sequence shown here is derived from an EMBL/GenBank/DDBJ whole genome shotgun (WGS) entry which is preliminary data.</text>
</comment>
<evidence type="ECO:0000313" key="3">
    <source>
        <dbReference type="Proteomes" id="UP001341840"/>
    </source>
</evidence>
<evidence type="ECO:0000313" key="2">
    <source>
        <dbReference type="EMBL" id="MED6114405.1"/>
    </source>
</evidence>
<name>A0ABU6QSN7_9FABA</name>
<evidence type="ECO:0000256" key="1">
    <source>
        <dbReference type="SAM" id="MobiDB-lite"/>
    </source>
</evidence>
<sequence length="56" mass="6106">YFRPLGIEKGIGKAKEGNGSKRSMKKSQKRNRAPSNCTTTSCDSIGPWEHRGSAPV</sequence>
<feature type="compositionally biased region" description="Basic and acidic residues" evidence="1">
    <location>
        <begin position="10"/>
        <end position="19"/>
    </location>
</feature>
<organism evidence="2 3">
    <name type="scientific">Stylosanthes scabra</name>
    <dbReference type="NCBI Taxonomy" id="79078"/>
    <lineage>
        <taxon>Eukaryota</taxon>
        <taxon>Viridiplantae</taxon>
        <taxon>Streptophyta</taxon>
        <taxon>Embryophyta</taxon>
        <taxon>Tracheophyta</taxon>
        <taxon>Spermatophyta</taxon>
        <taxon>Magnoliopsida</taxon>
        <taxon>eudicotyledons</taxon>
        <taxon>Gunneridae</taxon>
        <taxon>Pentapetalae</taxon>
        <taxon>rosids</taxon>
        <taxon>fabids</taxon>
        <taxon>Fabales</taxon>
        <taxon>Fabaceae</taxon>
        <taxon>Papilionoideae</taxon>
        <taxon>50 kb inversion clade</taxon>
        <taxon>dalbergioids sensu lato</taxon>
        <taxon>Dalbergieae</taxon>
        <taxon>Pterocarpus clade</taxon>
        <taxon>Stylosanthes</taxon>
    </lineage>
</organism>
<reference evidence="2 3" key="1">
    <citation type="journal article" date="2023" name="Plants (Basel)">
        <title>Bridging the Gap: Combining Genomics and Transcriptomics Approaches to Understand Stylosanthes scabra, an Orphan Legume from the Brazilian Caatinga.</title>
        <authorList>
            <person name="Ferreira-Neto J.R.C."/>
            <person name="da Silva M.D."/>
            <person name="Binneck E."/>
            <person name="de Melo N.F."/>
            <person name="da Silva R.H."/>
            <person name="de Melo A.L.T.M."/>
            <person name="Pandolfi V."/>
            <person name="Bustamante F.O."/>
            <person name="Brasileiro-Vidal A.C."/>
            <person name="Benko-Iseppon A.M."/>
        </authorList>
    </citation>
    <scope>NUCLEOTIDE SEQUENCE [LARGE SCALE GENOMIC DNA]</scope>
    <source>
        <tissue evidence="2">Leaves</tissue>
    </source>
</reference>
<keyword evidence="3" id="KW-1185">Reference proteome</keyword>
<accession>A0ABU6QSN7</accession>
<feature type="region of interest" description="Disordered" evidence="1">
    <location>
        <begin position="1"/>
        <end position="56"/>
    </location>
</feature>